<dbReference type="GO" id="GO:0042632">
    <property type="term" value="P:cholesterol homeostasis"/>
    <property type="evidence" value="ECO:0007669"/>
    <property type="project" value="TreeGrafter"/>
</dbReference>
<proteinExistence type="predicted"/>
<reference evidence="2" key="1">
    <citation type="submission" date="2019-01" db="EMBL/GenBank/DDBJ databases">
        <authorList>
            <person name="Alioto T."/>
            <person name="Alioto T."/>
        </authorList>
    </citation>
    <scope>NUCLEOTIDE SEQUENCE [LARGE SCALE GENOMIC DNA]</scope>
</reference>
<dbReference type="Pfam" id="PF22314">
    <property type="entry name" value="NPC1_MLD"/>
    <property type="match status" value="1"/>
</dbReference>
<accession>A0A485MNA9</accession>
<dbReference type="Proteomes" id="UP000386466">
    <property type="component" value="Unassembled WGS sequence"/>
</dbReference>
<feature type="domain" description="NPC1 middle luminal" evidence="1">
    <location>
        <begin position="15"/>
        <end position="60"/>
    </location>
</feature>
<dbReference type="GO" id="GO:0015918">
    <property type="term" value="P:sterol transport"/>
    <property type="evidence" value="ECO:0007669"/>
    <property type="project" value="TreeGrafter"/>
</dbReference>
<name>A0A485MNA9_LYNPA</name>
<dbReference type="GO" id="GO:0015485">
    <property type="term" value="F:cholesterol binding"/>
    <property type="evidence" value="ECO:0007669"/>
    <property type="project" value="TreeGrafter"/>
</dbReference>
<dbReference type="PANTHER" id="PTHR45727:SF3">
    <property type="entry name" value="NPC1-LIKE INTRACELLULAR CHOLESTEROL TRANSPORTER 1"/>
    <property type="match status" value="1"/>
</dbReference>
<dbReference type="GO" id="GO:0005886">
    <property type="term" value="C:plasma membrane"/>
    <property type="evidence" value="ECO:0007669"/>
    <property type="project" value="TreeGrafter"/>
</dbReference>
<dbReference type="EMBL" id="CAAGRJ010003348">
    <property type="protein sequence ID" value="VFV21186.1"/>
    <property type="molecule type" value="Genomic_DNA"/>
</dbReference>
<evidence type="ECO:0000259" key="1">
    <source>
        <dbReference type="Pfam" id="PF22314"/>
    </source>
</evidence>
<dbReference type="AlphaFoldDB" id="A0A485MNA9"/>
<gene>
    <name evidence="2" type="ORF">LYPA_23C014931</name>
</gene>
<evidence type="ECO:0000313" key="3">
    <source>
        <dbReference type="Proteomes" id="UP000386466"/>
    </source>
</evidence>
<dbReference type="InterPro" id="IPR053956">
    <property type="entry name" value="NPC1_MLD"/>
</dbReference>
<dbReference type="PANTHER" id="PTHR45727">
    <property type="entry name" value="NPC INTRACELLULAR CHOLESTEROL TRANSPORTER 1"/>
    <property type="match status" value="1"/>
</dbReference>
<evidence type="ECO:0000313" key="2">
    <source>
        <dbReference type="EMBL" id="VFV21186.1"/>
    </source>
</evidence>
<sequence>MGTGPGKVLPSPPSAPLTFKDGTALALSCMADYGGPVFPFLAVGGYREMSFDEQKFSILTAPGWPSRSVQLLISGLRPVSPAASVEETPLPHRMVLAPLSESMLPYTQGFTSGLSSVPSVCVSVFMPAPHCLDYYAFVVSFEIRKSRGHRHLPIYLCLNFFLRYGMAVSMRVFHTLGMGHTLILCVSYQKLSDRQSERKSAMYRVWGPYVPHWTPQAVYKLPLGHLHVLGAEGVDTKHSSPSRPFPGSCEPSTAPRAANPIRQVVQLCLGWGRGWTPGFSYSVFSSRAQRFWEKGTGHAVCTDLCEHELDRAPGCAADLREHQLECAPGDSYLLDYFLFLNRYFEVGAPVYFVTTGGYNFSTEAGMNAICSSAGCDSFSLTQKIQFATEFPDESYLAIPASSWVDDFIDWLTPSSCCRLYAFGANKDKFCPSTVNSLACLKSCVNFTLGPVRPSVDQFHKYLPWFLEDPPNIKCPKGGLAAYSTSVDLGPGNQVLASRFMAYHKPLRNSQDYTEALRAARALAANITAHLRQVPGTDPAFEVFPYTGPSPTPAPSPAQHVASLILGLWGCSSAGPDVNVALVLEQKMEEAARARVASCPTHQAPTSTASSTYINHGFEHPAKSMGGAVGSLSRGGQEF</sequence>
<organism evidence="2 3">
    <name type="scientific">Lynx pardinus</name>
    <name type="common">Iberian lynx</name>
    <name type="synonym">Felis pardina</name>
    <dbReference type="NCBI Taxonomy" id="191816"/>
    <lineage>
        <taxon>Eukaryota</taxon>
        <taxon>Metazoa</taxon>
        <taxon>Chordata</taxon>
        <taxon>Craniata</taxon>
        <taxon>Vertebrata</taxon>
        <taxon>Euteleostomi</taxon>
        <taxon>Mammalia</taxon>
        <taxon>Eutheria</taxon>
        <taxon>Laurasiatheria</taxon>
        <taxon>Carnivora</taxon>
        <taxon>Feliformia</taxon>
        <taxon>Felidae</taxon>
        <taxon>Felinae</taxon>
        <taxon>Lynx</taxon>
    </lineage>
</organism>
<protein>
    <submittedName>
        <fullName evidence="2">Npc1 (niemann-pick type)</fullName>
    </submittedName>
</protein>
<dbReference type="GO" id="GO:0030299">
    <property type="term" value="P:intestinal cholesterol absorption"/>
    <property type="evidence" value="ECO:0007669"/>
    <property type="project" value="TreeGrafter"/>
</dbReference>
<keyword evidence="3" id="KW-1185">Reference proteome</keyword>